<proteinExistence type="predicted"/>
<evidence type="ECO:0000313" key="1">
    <source>
        <dbReference type="EMBL" id="TFF36171.1"/>
    </source>
</evidence>
<organism evidence="1 2">
    <name type="scientific">Mucilaginibacter psychrotolerans</name>
    <dbReference type="NCBI Taxonomy" id="1524096"/>
    <lineage>
        <taxon>Bacteria</taxon>
        <taxon>Pseudomonadati</taxon>
        <taxon>Bacteroidota</taxon>
        <taxon>Sphingobacteriia</taxon>
        <taxon>Sphingobacteriales</taxon>
        <taxon>Sphingobacteriaceae</taxon>
        <taxon>Mucilaginibacter</taxon>
    </lineage>
</organism>
<sequence>MQELDHTDKNLIDNCFDGNAKKYKEALEEAHREAISWSDIALSAKTFPELKFSAQELIKDILGFLPADSIILPHEPFLRALLQSFRSDQISAIELLQQADIALKPIRNEVIKHHTGITNDRELYKTYFEYLPQQSEAAKARLTKFLGYEPKLEHSVYAEILLREVMAGDHIYIPEHPTGIDLQAIALIKYREVLLEKGKIAADMSPIVSFEILAEHSPAFQKLFEIKI</sequence>
<dbReference type="OrthoDB" id="942224at2"/>
<comment type="caution">
    <text evidence="1">The sequence shown here is derived from an EMBL/GenBank/DDBJ whole genome shotgun (WGS) entry which is preliminary data.</text>
</comment>
<dbReference type="EMBL" id="SOZE01000017">
    <property type="protein sequence ID" value="TFF36171.1"/>
    <property type="molecule type" value="Genomic_DNA"/>
</dbReference>
<dbReference type="RefSeq" id="WP_133232552.1">
    <property type="nucleotide sequence ID" value="NZ_SOZE01000017.1"/>
</dbReference>
<evidence type="ECO:0000313" key="2">
    <source>
        <dbReference type="Proteomes" id="UP000297540"/>
    </source>
</evidence>
<protein>
    <submittedName>
        <fullName evidence="1">Uncharacterized protein</fullName>
    </submittedName>
</protein>
<keyword evidence="2" id="KW-1185">Reference proteome</keyword>
<accession>A0A4Y8SC00</accession>
<gene>
    <name evidence="1" type="ORF">E2R66_16645</name>
</gene>
<dbReference type="Proteomes" id="UP000297540">
    <property type="component" value="Unassembled WGS sequence"/>
</dbReference>
<reference evidence="1 2" key="1">
    <citation type="journal article" date="2017" name="Int. J. Syst. Evol. Microbiol.">
        <title>Mucilaginibacterpsychrotolerans sp. nov., isolated from peatlands.</title>
        <authorList>
            <person name="Deng Y."/>
            <person name="Shen L."/>
            <person name="Xu B."/>
            <person name="Liu Y."/>
            <person name="Gu Z."/>
            <person name="Liu H."/>
            <person name="Zhou Y."/>
        </authorList>
    </citation>
    <scope>NUCLEOTIDE SEQUENCE [LARGE SCALE GENOMIC DNA]</scope>
    <source>
        <strain evidence="1 2">NH7-4</strain>
    </source>
</reference>
<name>A0A4Y8SC00_9SPHI</name>
<dbReference type="AlphaFoldDB" id="A0A4Y8SC00"/>